<feature type="region of interest" description="Disordered" evidence="1">
    <location>
        <begin position="88"/>
        <end position="107"/>
    </location>
</feature>
<reference evidence="3" key="1">
    <citation type="journal article" date="2019" name="Int. J. Syst. Evol. Microbiol.">
        <title>The Global Catalogue of Microorganisms (GCM) 10K type strain sequencing project: providing services to taxonomists for standard genome sequencing and annotation.</title>
        <authorList>
            <consortium name="The Broad Institute Genomics Platform"/>
            <consortium name="The Broad Institute Genome Sequencing Center for Infectious Disease"/>
            <person name="Wu L."/>
            <person name="Ma J."/>
        </authorList>
    </citation>
    <scope>NUCLEOTIDE SEQUENCE [LARGE SCALE GENOMIC DNA]</scope>
    <source>
        <strain evidence="3">KCTC 62784</strain>
    </source>
</reference>
<gene>
    <name evidence="2" type="ORF">ACFODT_11260</name>
</gene>
<sequence>MFGIKQMKRQRDTLYCQTKQWENIAAVCRKQAKDRALQTASSPQGLLVSFLLGATTQTDLATHARRNLLSRATRDVFSFLSAQMMASMAKPSQADTPSDADSSVGTE</sequence>
<evidence type="ECO:0000313" key="2">
    <source>
        <dbReference type="EMBL" id="MFC3024402.1"/>
    </source>
</evidence>
<evidence type="ECO:0000256" key="1">
    <source>
        <dbReference type="SAM" id="MobiDB-lite"/>
    </source>
</evidence>
<proteinExistence type="predicted"/>
<comment type="caution">
    <text evidence="2">The sequence shown here is derived from an EMBL/GenBank/DDBJ whole genome shotgun (WGS) entry which is preliminary data.</text>
</comment>
<accession>A0ABV7C8N1</accession>
<dbReference type="Proteomes" id="UP001595384">
    <property type="component" value="Unassembled WGS sequence"/>
</dbReference>
<organism evidence="2 3">
    <name type="scientific">Vibrio zhugei</name>
    <dbReference type="NCBI Taxonomy" id="2479546"/>
    <lineage>
        <taxon>Bacteria</taxon>
        <taxon>Pseudomonadati</taxon>
        <taxon>Pseudomonadota</taxon>
        <taxon>Gammaproteobacteria</taxon>
        <taxon>Vibrionales</taxon>
        <taxon>Vibrionaceae</taxon>
        <taxon>Vibrio</taxon>
    </lineage>
</organism>
<keyword evidence="3" id="KW-1185">Reference proteome</keyword>
<name>A0ABV7C8N1_9VIBR</name>
<protein>
    <submittedName>
        <fullName evidence="2">Uncharacterized protein</fullName>
    </submittedName>
</protein>
<feature type="compositionally biased region" description="Polar residues" evidence="1">
    <location>
        <begin position="93"/>
        <end position="107"/>
    </location>
</feature>
<dbReference type="RefSeq" id="WP_123014231.1">
    <property type="nucleotide sequence ID" value="NZ_AP024912.1"/>
</dbReference>
<evidence type="ECO:0000313" key="3">
    <source>
        <dbReference type="Proteomes" id="UP001595384"/>
    </source>
</evidence>
<dbReference type="EMBL" id="JBHRSE010000071">
    <property type="protein sequence ID" value="MFC3024402.1"/>
    <property type="molecule type" value="Genomic_DNA"/>
</dbReference>